<name>A0ABS8WV87_DATST</name>
<organism evidence="3 4">
    <name type="scientific">Datura stramonium</name>
    <name type="common">Jimsonweed</name>
    <name type="synonym">Common thornapple</name>
    <dbReference type="NCBI Taxonomy" id="4076"/>
    <lineage>
        <taxon>Eukaryota</taxon>
        <taxon>Viridiplantae</taxon>
        <taxon>Streptophyta</taxon>
        <taxon>Embryophyta</taxon>
        <taxon>Tracheophyta</taxon>
        <taxon>Spermatophyta</taxon>
        <taxon>Magnoliopsida</taxon>
        <taxon>eudicotyledons</taxon>
        <taxon>Gunneridae</taxon>
        <taxon>Pentapetalae</taxon>
        <taxon>asterids</taxon>
        <taxon>lamiids</taxon>
        <taxon>Solanales</taxon>
        <taxon>Solanaceae</taxon>
        <taxon>Solanoideae</taxon>
        <taxon>Datureae</taxon>
        <taxon>Datura</taxon>
    </lineage>
</organism>
<dbReference type="InterPro" id="IPR003871">
    <property type="entry name" value="RFA1B/D_OB_1st"/>
</dbReference>
<dbReference type="Pfam" id="PF02721">
    <property type="entry name" value="DUF223"/>
    <property type="match status" value="1"/>
</dbReference>
<comment type="caution">
    <text evidence="3">The sequence shown here is derived from an EMBL/GenBank/DDBJ whole genome shotgun (WGS) entry which is preliminary data.</text>
</comment>
<dbReference type="Gene3D" id="2.40.50.140">
    <property type="entry name" value="Nucleic acid-binding proteins"/>
    <property type="match status" value="1"/>
</dbReference>
<dbReference type="InterPro" id="IPR012340">
    <property type="entry name" value="NA-bd_OB-fold"/>
</dbReference>
<dbReference type="PANTHER" id="PTHR47165">
    <property type="entry name" value="OS03G0429900 PROTEIN"/>
    <property type="match status" value="1"/>
</dbReference>
<feature type="region of interest" description="Disordered" evidence="1">
    <location>
        <begin position="218"/>
        <end position="243"/>
    </location>
</feature>
<evidence type="ECO:0000313" key="4">
    <source>
        <dbReference type="Proteomes" id="UP000823775"/>
    </source>
</evidence>
<dbReference type="CDD" id="cd04480">
    <property type="entry name" value="RPA1_DBD_A_like"/>
    <property type="match status" value="1"/>
</dbReference>
<proteinExistence type="predicted"/>
<evidence type="ECO:0000259" key="2">
    <source>
        <dbReference type="Pfam" id="PF02721"/>
    </source>
</evidence>
<dbReference type="EMBL" id="JACEIK010011136">
    <property type="protein sequence ID" value="MCE3215481.1"/>
    <property type="molecule type" value="Genomic_DNA"/>
</dbReference>
<feature type="domain" description="Replication protein A 70 kDa DNA-binding subunit B/D first OB fold" evidence="2">
    <location>
        <begin position="14"/>
        <end position="82"/>
    </location>
</feature>
<sequence>MWEAINSKKDGKLISLDMIFVDEKSDLVHAIVKKNPVNRFKNKLSEGSLFVIKNFKVVETSDAYRSVENPLKIIFFPSTVIKNLTKDIVDIPVNGFHFIKAKLIESRVNNKTILSGNVCSKKIEPANGVYRCPNCKKDCKFPLVKYKDLGRTFNKLSSNNNDVPVQIERLCRKDFVFNIKFNTYSLKEGFENFTVSKVWILDDKLELEYMQREEKKVKNLPEDESIPKPHGTKELSKEKNLEDPEEVHVIDGAKSRKRRNLIIDEDEISDEDTNKCKKDFSIGKNSVTFESLFKLSWKTFKYICSLVKEELMVKPTNITDLSGKFLSLDDRVVVALRRLDLGNSLSTVDESLGDL</sequence>
<evidence type="ECO:0000256" key="1">
    <source>
        <dbReference type="SAM" id="MobiDB-lite"/>
    </source>
</evidence>
<dbReference type="PANTHER" id="PTHR47165:SF4">
    <property type="entry name" value="OS03G0429900 PROTEIN"/>
    <property type="match status" value="1"/>
</dbReference>
<dbReference type="SUPFAM" id="SSF50249">
    <property type="entry name" value="Nucleic acid-binding proteins"/>
    <property type="match status" value="2"/>
</dbReference>
<accession>A0ABS8WV87</accession>
<gene>
    <name evidence="3" type="ORF">HAX54_002555</name>
</gene>
<keyword evidence="4" id="KW-1185">Reference proteome</keyword>
<dbReference type="Proteomes" id="UP000823775">
    <property type="component" value="Unassembled WGS sequence"/>
</dbReference>
<evidence type="ECO:0000313" key="3">
    <source>
        <dbReference type="EMBL" id="MCE3215481.1"/>
    </source>
</evidence>
<protein>
    <recommendedName>
        <fullName evidence="2">Replication protein A 70 kDa DNA-binding subunit B/D first OB fold domain-containing protein</fullName>
    </recommendedName>
</protein>
<reference evidence="3 4" key="1">
    <citation type="journal article" date="2021" name="BMC Genomics">
        <title>Datura genome reveals duplications of psychoactive alkaloid biosynthetic genes and high mutation rate following tissue culture.</title>
        <authorList>
            <person name="Rajewski A."/>
            <person name="Carter-House D."/>
            <person name="Stajich J."/>
            <person name="Litt A."/>
        </authorList>
    </citation>
    <scope>NUCLEOTIDE SEQUENCE [LARGE SCALE GENOMIC DNA]</scope>
    <source>
        <strain evidence="3">AR-01</strain>
    </source>
</reference>